<proteinExistence type="predicted"/>
<organism evidence="2 3">
    <name type="scientific">Prorocentrum cordatum</name>
    <dbReference type="NCBI Taxonomy" id="2364126"/>
    <lineage>
        <taxon>Eukaryota</taxon>
        <taxon>Sar</taxon>
        <taxon>Alveolata</taxon>
        <taxon>Dinophyceae</taxon>
        <taxon>Prorocentrales</taxon>
        <taxon>Prorocentraceae</taxon>
        <taxon>Prorocentrum</taxon>
    </lineage>
</organism>
<dbReference type="Proteomes" id="UP001189429">
    <property type="component" value="Unassembled WGS sequence"/>
</dbReference>
<comment type="caution">
    <text evidence="2">The sequence shown here is derived from an EMBL/GenBank/DDBJ whole genome shotgun (WGS) entry which is preliminary data.</text>
</comment>
<accession>A0ABN9RWY8</accession>
<dbReference type="EMBL" id="CAUYUJ010007958">
    <property type="protein sequence ID" value="CAK0822452.1"/>
    <property type="molecule type" value="Genomic_DNA"/>
</dbReference>
<reference evidence="2" key="1">
    <citation type="submission" date="2023-10" db="EMBL/GenBank/DDBJ databases">
        <authorList>
            <person name="Chen Y."/>
            <person name="Shah S."/>
            <person name="Dougan E. K."/>
            <person name="Thang M."/>
            <person name="Chan C."/>
        </authorList>
    </citation>
    <scope>NUCLEOTIDE SEQUENCE [LARGE SCALE GENOMIC DNA]</scope>
</reference>
<sequence length="421" mass="46228">MLATAPNGSFNGAGAVQIREWVDFVLSVDPNPSSKHDLFYYVAVSRLLAEAVGSISPSDFEDPHMRDMVKGSMAINDVPYASEPGEKWKTWKVVAAQIAFALRAQAKCAQAALPAPTATFQPATESMTGMAEAVKQFAELQSQALQKGKPKGLSFKLQDRLVETGMQDFARDSLPSEEVLAKFEASGKIAHDKGRRWVGSAEGEDLREHHRPQWSRTPVVDAIIGDGSYDDRVKQSAAAKRSGAWVDKIDYISFATFMGHLNEWGFKLILTKACKMSDFFAYSNNIIRIAEDLGGVRTAFQYDALERDEKDLTLFFTEIDRSILKDARDKVERRFAETARAGGAQKGSHKGYSKGGPDVRGAGPSTASSGGKGAKNDKGGDDRRPRSPERRPKGSASKGHPRSRSPRATAHGSSWEKRWWK</sequence>
<evidence type="ECO:0000313" key="2">
    <source>
        <dbReference type="EMBL" id="CAK0822452.1"/>
    </source>
</evidence>
<protein>
    <submittedName>
        <fullName evidence="2">Uncharacterized protein</fullName>
    </submittedName>
</protein>
<name>A0ABN9RWY8_9DINO</name>
<feature type="region of interest" description="Disordered" evidence="1">
    <location>
        <begin position="336"/>
        <end position="421"/>
    </location>
</feature>
<evidence type="ECO:0000256" key="1">
    <source>
        <dbReference type="SAM" id="MobiDB-lite"/>
    </source>
</evidence>
<feature type="compositionally biased region" description="Basic and acidic residues" evidence="1">
    <location>
        <begin position="374"/>
        <end position="392"/>
    </location>
</feature>
<evidence type="ECO:0000313" key="3">
    <source>
        <dbReference type="Proteomes" id="UP001189429"/>
    </source>
</evidence>
<keyword evidence="3" id="KW-1185">Reference proteome</keyword>
<gene>
    <name evidence="2" type="ORF">PCOR1329_LOCUS23485</name>
</gene>